<evidence type="ECO:0000313" key="4">
    <source>
        <dbReference type="Proteomes" id="UP000448292"/>
    </source>
</evidence>
<accession>A0A7M3MA00</accession>
<keyword evidence="1" id="KW-0233">DNA recombination</keyword>
<dbReference type="GO" id="GO:0015074">
    <property type="term" value="P:DNA integration"/>
    <property type="evidence" value="ECO:0007669"/>
    <property type="project" value="InterPro"/>
</dbReference>
<dbReference type="RefSeq" id="WP_144304574.1">
    <property type="nucleotide sequence ID" value="NZ_QMIE01000028.1"/>
</dbReference>
<dbReference type="SUPFAM" id="SSF56349">
    <property type="entry name" value="DNA breaking-rejoining enzymes"/>
    <property type="match status" value="1"/>
</dbReference>
<feature type="non-terminal residue" evidence="3">
    <location>
        <position position="1"/>
    </location>
</feature>
<reference evidence="3 4" key="1">
    <citation type="submission" date="2018-06" db="EMBL/GenBank/DDBJ databases">
        <title>Complete genome of Desulfovibrio indonesiensis P37SLT.</title>
        <authorList>
            <person name="Crispim J.S."/>
            <person name="Vidigal P.M.P."/>
            <person name="Silva L.C.F."/>
            <person name="Laguardia C.N."/>
            <person name="Araujo L.C."/>
            <person name="Dias R.S."/>
            <person name="Sousa M.P."/>
            <person name="Paula S.O."/>
            <person name="Silva C."/>
        </authorList>
    </citation>
    <scope>NUCLEOTIDE SEQUENCE [LARGE SCALE GENOMIC DNA]</scope>
    <source>
        <strain evidence="3 4">P37SLT</strain>
    </source>
</reference>
<dbReference type="EMBL" id="QMIE01000028">
    <property type="protein sequence ID" value="TVM14103.1"/>
    <property type="molecule type" value="Genomic_DNA"/>
</dbReference>
<gene>
    <name evidence="3" type="ORF">DPQ33_17815</name>
</gene>
<dbReference type="Proteomes" id="UP000448292">
    <property type="component" value="Unassembled WGS sequence"/>
</dbReference>
<dbReference type="Gene3D" id="1.10.443.10">
    <property type="entry name" value="Intergrase catalytic core"/>
    <property type="match status" value="1"/>
</dbReference>
<organism evidence="3 4">
    <name type="scientific">Oceanidesulfovibrio indonesiensis</name>
    <dbReference type="NCBI Taxonomy" id="54767"/>
    <lineage>
        <taxon>Bacteria</taxon>
        <taxon>Pseudomonadati</taxon>
        <taxon>Thermodesulfobacteriota</taxon>
        <taxon>Desulfovibrionia</taxon>
        <taxon>Desulfovibrionales</taxon>
        <taxon>Desulfovibrionaceae</taxon>
        <taxon>Oceanidesulfovibrio</taxon>
    </lineage>
</organism>
<dbReference type="InterPro" id="IPR011010">
    <property type="entry name" value="DNA_brk_join_enz"/>
</dbReference>
<dbReference type="InterPro" id="IPR013762">
    <property type="entry name" value="Integrase-like_cat_sf"/>
</dbReference>
<dbReference type="Pfam" id="PF00589">
    <property type="entry name" value="Phage_integrase"/>
    <property type="match status" value="1"/>
</dbReference>
<dbReference type="GO" id="GO:0003677">
    <property type="term" value="F:DNA binding"/>
    <property type="evidence" value="ECO:0007669"/>
    <property type="project" value="InterPro"/>
</dbReference>
<keyword evidence="4" id="KW-1185">Reference proteome</keyword>
<evidence type="ECO:0000313" key="3">
    <source>
        <dbReference type="EMBL" id="TVM14103.1"/>
    </source>
</evidence>
<sequence>FVTMSEQNYASDFSGEPFVVRQHFMRRLCAQAGVKPFSWHGIRHLTATILYQEGQTVSVIQRILRHKSPNTTARYLHRLGLDETRDALTSVMDGRGM</sequence>
<evidence type="ECO:0000259" key="2">
    <source>
        <dbReference type="Pfam" id="PF00589"/>
    </source>
</evidence>
<evidence type="ECO:0000256" key="1">
    <source>
        <dbReference type="ARBA" id="ARBA00023172"/>
    </source>
</evidence>
<comment type="caution">
    <text evidence="3">The sequence shown here is derived from an EMBL/GenBank/DDBJ whole genome shotgun (WGS) entry which is preliminary data.</text>
</comment>
<proteinExistence type="predicted"/>
<name>A0A7M3MA00_9BACT</name>
<feature type="domain" description="Tyr recombinase" evidence="2">
    <location>
        <begin position="22"/>
        <end position="78"/>
    </location>
</feature>
<dbReference type="AlphaFoldDB" id="A0A7M3MA00"/>
<protein>
    <submittedName>
        <fullName evidence="3">Site-specific integrase</fullName>
    </submittedName>
</protein>
<dbReference type="GO" id="GO:0006310">
    <property type="term" value="P:DNA recombination"/>
    <property type="evidence" value="ECO:0007669"/>
    <property type="project" value="UniProtKB-KW"/>
</dbReference>
<dbReference type="OrthoDB" id="5450216at2"/>
<dbReference type="InterPro" id="IPR002104">
    <property type="entry name" value="Integrase_catalytic"/>
</dbReference>